<feature type="transmembrane region" description="Helical" evidence="7">
    <location>
        <begin position="78"/>
        <end position="102"/>
    </location>
</feature>
<protein>
    <submittedName>
        <fullName evidence="9">Carbohydrate ABC transporter permease</fullName>
    </submittedName>
</protein>
<dbReference type="SUPFAM" id="SSF161098">
    <property type="entry name" value="MetI-like"/>
    <property type="match status" value="1"/>
</dbReference>
<dbReference type="GO" id="GO:0005886">
    <property type="term" value="C:plasma membrane"/>
    <property type="evidence" value="ECO:0007669"/>
    <property type="project" value="UniProtKB-SubCell"/>
</dbReference>
<feature type="domain" description="ABC transmembrane type-1" evidence="8">
    <location>
        <begin position="74"/>
        <end position="265"/>
    </location>
</feature>
<evidence type="ECO:0000256" key="5">
    <source>
        <dbReference type="ARBA" id="ARBA00022989"/>
    </source>
</evidence>
<dbReference type="EMBL" id="CP058561">
    <property type="protein sequence ID" value="QUH29868.1"/>
    <property type="molecule type" value="Genomic_DNA"/>
</dbReference>
<dbReference type="RefSeq" id="WP_113673447.1">
    <property type="nucleotide sequence ID" value="NZ_CP058561.1"/>
</dbReference>
<dbReference type="GO" id="GO:0055085">
    <property type="term" value="P:transmembrane transport"/>
    <property type="evidence" value="ECO:0007669"/>
    <property type="project" value="InterPro"/>
</dbReference>
<reference evidence="9 10" key="1">
    <citation type="submission" date="2020-07" db="EMBL/GenBank/DDBJ databases">
        <title>Vallitalea guaymasensis genome.</title>
        <authorList>
            <person name="Postec A."/>
        </authorList>
    </citation>
    <scope>NUCLEOTIDE SEQUENCE [LARGE SCALE GENOMIC DNA]</scope>
    <source>
        <strain evidence="9 10">Ra1766G1</strain>
    </source>
</reference>
<dbReference type="PANTHER" id="PTHR32243:SF18">
    <property type="entry name" value="INNER MEMBRANE ABC TRANSPORTER PERMEASE PROTEIN YCJP"/>
    <property type="match status" value="1"/>
</dbReference>
<dbReference type="InterPro" id="IPR035906">
    <property type="entry name" value="MetI-like_sf"/>
</dbReference>
<evidence type="ECO:0000256" key="1">
    <source>
        <dbReference type="ARBA" id="ARBA00004651"/>
    </source>
</evidence>
<keyword evidence="4 7" id="KW-0812">Transmembrane</keyword>
<gene>
    <name evidence="9" type="ORF">HYG85_13490</name>
</gene>
<name>A0A8J8MBI9_9FIRM</name>
<evidence type="ECO:0000259" key="8">
    <source>
        <dbReference type="PROSITE" id="PS50928"/>
    </source>
</evidence>
<sequence length="279" mass="30847">MKEYEYSRLIRRILLYLLEIFIFIFTVFPFFWIIVSSFKGAGEIFLSPPTIFPKVFTLENYRRAILENDLLLFAKNSITIGVSTTLIATFIAALAAYGIGFLKVSGSRLMTIAMVVTQMFPIVVLIIPLFTLCSRLGLINTYYSLILSNLAFTVPSAIIIMRGYFASVPIELGEAAQLDGCNNFQMLRKVILPIVGPGLVSVAIFTFIGVWQEFLLAVSFISDSKMNTLPVGLTSYIGEHSTDWGGLMATSVVIAVPAILLFLSVQKYFIDNLAGSVKG</sequence>
<evidence type="ECO:0000256" key="4">
    <source>
        <dbReference type="ARBA" id="ARBA00022692"/>
    </source>
</evidence>
<feature type="transmembrane region" description="Helical" evidence="7">
    <location>
        <begin position="109"/>
        <end position="130"/>
    </location>
</feature>
<keyword evidence="3" id="KW-1003">Cell membrane</keyword>
<comment type="similarity">
    <text evidence="7">Belongs to the binding-protein-dependent transport system permease family.</text>
</comment>
<dbReference type="InterPro" id="IPR000515">
    <property type="entry name" value="MetI-like"/>
</dbReference>
<keyword evidence="10" id="KW-1185">Reference proteome</keyword>
<evidence type="ECO:0000256" key="2">
    <source>
        <dbReference type="ARBA" id="ARBA00022448"/>
    </source>
</evidence>
<evidence type="ECO:0000313" key="9">
    <source>
        <dbReference type="EMBL" id="QUH29868.1"/>
    </source>
</evidence>
<feature type="transmembrane region" description="Helical" evidence="7">
    <location>
        <begin position="12"/>
        <end position="35"/>
    </location>
</feature>
<evidence type="ECO:0000313" key="10">
    <source>
        <dbReference type="Proteomes" id="UP000677305"/>
    </source>
</evidence>
<comment type="subcellular location">
    <subcellularLocation>
        <location evidence="1 7">Cell membrane</location>
        <topology evidence="1 7">Multi-pass membrane protein</topology>
    </subcellularLocation>
</comment>
<dbReference type="InterPro" id="IPR050901">
    <property type="entry name" value="BP-dep_ABC_trans_perm"/>
</dbReference>
<organism evidence="9 10">
    <name type="scientific">Vallitalea guaymasensis</name>
    <dbReference type="NCBI Taxonomy" id="1185412"/>
    <lineage>
        <taxon>Bacteria</taxon>
        <taxon>Bacillati</taxon>
        <taxon>Bacillota</taxon>
        <taxon>Clostridia</taxon>
        <taxon>Lachnospirales</taxon>
        <taxon>Vallitaleaceae</taxon>
        <taxon>Vallitalea</taxon>
    </lineage>
</organism>
<dbReference type="AlphaFoldDB" id="A0A8J8MBI9"/>
<keyword evidence="2 7" id="KW-0813">Transport</keyword>
<dbReference type="Pfam" id="PF00528">
    <property type="entry name" value="BPD_transp_1"/>
    <property type="match status" value="1"/>
</dbReference>
<keyword evidence="6 7" id="KW-0472">Membrane</keyword>
<dbReference type="KEGG" id="vgu:HYG85_13490"/>
<dbReference type="Proteomes" id="UP000677305">
    <property type="component" value="Chromosome"/>
</dbReference>
<dbReference type="OrthoDB" id="9794684at2"/>
<feature type="transmembrane region" description="Helical" evidence="7">
    <location>
        <begin position="190"/>
        <end position="211"/>
    </location>
</feature>
<evidence type="ECO:0000256" key="3">
    <source>
        <dbReference type="ARBA" id="ARBA00022475"/>
    </source>
</evidence>
<evidence type="ECO:0000256" key="6">
    <source>
        <dbReference type="ARBA" id="ARBA00023136"/>
    </source>
</evidence>
<feature type="transmembrane region" description="Helical" evidence="7">
    <location>
        <begin position="244"/>
        <end position="263"/>
    </location>
</feature>
<proteinExistence type="inferred from homology"/>
<feature type="transmembrane region" description="Helical" evidence="7">
    <location>
        <begin position="142"/>
        <end position="161"/>
    </location>
</feature>
<evidence type="ECO:0000256" key="7">
    <source>
        <dbReference type="RuleBase" id="RU363032"/>
    </source>
</evidence>
<dbReference type="PANTHER" id="PTHR32243">
    <property type="entry name" value="MALTOSE TRANSPORT SYSTEM PERMEASE-RELATED"/>
    <property type="match status" value="1"/>
</dbReference>
<accession>A0A8J8MBI9</accession>
<dbReference type="Gene3D" id="1.10.3720.10">
    <property type="entry name" value="MetI-like"/>
    <property type="match status" value="1"/>
</dbReference>
<keyword evidence="5 7" id="KW-1133">Transmembrane helix</keyword>
<dbReference type="PROSITE" id="PS50928">
    <property type="entry name" value="ABC_TM1"/>
    <property type="match status" value="1"/>
</dbReference>
<dbReference type="CDD" id="cd06261">
    <property type="entry name" value="TM_PBP2"/>
    <property type="match status" value="1"/>
</dbReference>